<comment type="similarity">
    <text evidence="2 9">Belongs to the cytochrome c family.</text>
</comment>
<feature type="domain" description="Cytochrome c" evidence="11">
    <location>
        <begin position="33"/>
        <end position="134"/>
    </location>
</feature>
<dbReference type="GO" id="GO:0005758">
    <property type="term" value="C:mitochondrial intermembrane space"/>
    <property type="evidence" value="ECO:0007669"/>
    <property type="project" value="UniProtKB-SubCell"/>
</dbReference>
<reference evidence="12 13" key="1">
    <citation type="submission" date="2016-02" db="EMBL/GenBank/DDBJ databases">
        <title>Genome analysis of coral dinoflagellate symbionts highlights evolutionary adaptations to a symbiotic lifestyle.</title>
        <authorList>
            <person name="Aranda M."/>
            <person name="Li Y."/>
            <person name="Liew Y.J."/>
            <person name="Baumgarten S."/>
            <person name="Simakov O."/>
            <person name="Wilson M."/>
            <person name="Piel J."/>
            <person name="Ashoor H."/>
            <person name="Bougouffa S."/>
            <person name="Bajic V.B."/>
            <person name="Ryu T."/>
            <person name="Ravasi T."/>
            <person name="Bayer T."/>
            <person name="Micklem G."/>
            <person name="Kim H."/>
            <person name="Bhak J."/>
            <person name="Lajeunesse T.C."/>
            <person name="Voolstra C.R."/>
        </authorList>
    </citation>
    <scope>NUCLEOTIDE SEQUENCE [LARGE SCALE GENOMIC DNA]</scope>
    <source>
        <strain evidence="12 13">CCMP2467</strain>
    </source>
</reference>
<keyword evidence="10" id="KW-0679">Respiratory chain</keyword>
<dbReference type="InterPro" id="IPR036909">
    <property type="entry name" value="Cyt_c-like_dom_sf"/>
</dbReference>
<dbReference type="OrthoDB" id="449280at2759"/>
<evidence type="ECO:0000259" key="11">
    <source>
        <dbReference type="PROSITE" id="PS51007"/>
    </source>
</evidence>
<dbReference type="Pfam" id="PF00034">
    <property type="entry name" value="Cytochrom_C"/>
    <property type="match status" value="1"/>
</dbReference>
<keyword evidence="7 8" id="KW-0408">Iron</keyword>
<proteinExistence type="inferred from homology"/>
<dbReference type="SUPFAM" id="SSF46626">
    <property type="entry name" value="Cytochrome c"/>
    <property type="match status" value="1"/>
</dbReference>
<dbReference type="PROSITE" id="PS51007">
    <property type="entry name" value="CYTC"/>
    <property type="match status" value="1"/>
</dbReference>
<evidence type="ECO:0000313" key="13">
    <source>
        <dbReference type="Proteomes" id="UP000186817"/>
    </source>
</evidence>
<dbReference type="InterPro" id="IPR009056">
    <property type="entry name" value="Cyt_c-like_dom"/>
</dbReference>
<comment type="PTM">
    <text evidence="10">Binds 1 heme group per subunit.</text>
</comment>
<evidence type="ECO:0000256" key="3">
    <source>
        <dbReference type="ARBA" id="ARBA00022448"/>
    </source>
</evidence>
<evidence type="ECO:0000256" key="1">
    <source>
        <dbReference type="ARBA" id="ARBA00004569"/>
    </source>
</evidence>
<comment type="caution">
    <text evidence="12">The sequence shown here is derived from an EMBL/GenBank/DDBJ whole genome shotgun (WGS) entry which is preliminary data.</text>
</comment>
<dbReference type="GO" id="GO:0020037">
    <property type="term" value="F:heme binding"/>
    <property type="evidence" value="ECO:0007669"/>
    <property type="project" value="InterPro"/>
</dbReference>
<keyword evidence="13" id="KW-1185">Reference proteome</keyword>
<sequence length="134" mass="14651">MLARGDSLGSLLHCLQSCFAMPVPEPDVTVPEGDSKKGAKLFKAKCAQCHTIEKGGNAKQGPPLWGLPGRTSGTCDGFAYSEANKNAAIVWSDKHLFEYLLNPKKYIPGTKMVFAGIKKEKERADLIAYMMEMK</sequence>
<evidence type="ECO:0000256" key="10">
    <source>
        <dbReference type="RuleBase" id="RU004427"/>
    </source>
</evidence>
<accession>A0A1Q9E834</accession>
<keyword evidence="5 8" id="KW-0479">Metal-binding</keyword>
<dbReference type="PANTHER" id="PTHR11961">
    <property type="entry name" value="CYTOCHROME C"/>
    <property type="match status" value="1"/>
</dbReference>
<dbReference type="FunFam" id="1.10.760.10:FF:000001">
    <property type="entry name" value="Cytochrome c iso-1"/>
    <property type="match status" value="1"/>
</dbReference>
<dbReference type="PRINTS" id="PR00604">
    <property type="entry name" value="CYTCHRMECIAB"/>
</dbReference>
<dbReference type="GO" id="GO:0009055">
    <property type="term" value="F:electron transfer activity"/>
    <property type="evidence" value="ECO:0007669"/>
    <property type="project" value="InterPro"/>
</dbReference>
<protein>
    <submittedName>
        <fullName evidence="12">Cytochrome c</fullName>
    </submittedName>
</protein>
<keyword evidence="6 10" id="KW-0249">Electron transport</keyword>
<evidence type="ECO:0000256" key="2">
    <source>
        <dbReference type="ARBA" id="ARBA00006488"/>
    </source>
</evidence>
<evidence type="ECO:0000256" key="5">
    <source>
        <dbReference type="ARBA" id="ARBA00022723"/>
    </source>
</evidence>
<gene>
    <name evidence="12" type="ORF">AK812_SmicGene13470</name>
</gene>
<evidence type="ECO:0000313" key="12">
    <source>
        <dbReference type="EMBL" id="OLQ03574.1"/>
    </source>
</evidence>
<keyword evidence="10" id="KW-0496">Mitochondrion</keyword>
<evidence type="ECO:0000256" key="4">
    <source>
        <dbReference type="ARBA" id="ARBA00022617"/>
    </source>
</evidence>
<dbReference type="GO" id="GO:0046872">
    <property type="term" value="F:metal ion binding"/>
    <property type="evidence" value="ECO:0007669"/>
    <property type="project" value="UniProtKB-KW"/>
</dbReference>
<dbReference type="EMBL" id="LSRX01000232">
    <property type="protein sequence ID" value="OLQ03574.1"/>
    <property type="molecule type" value="Genomic_DNA"/>
</dbReference>
<keyword evidence="3 10" id="KW-0813">Transport</keyword>
<evidence type="ECO:0000256" key="7">
    <source>
        <dbReference type="ARBA" id="ARBA00023004"/>
    </source>
</evidence>
<dbReference type="AlphaFoldDB" id="A0A1Q9E834"/>
<comment type="function">
    <text evidence="10">Electron carrier protein. The oxidized form of the cytochrome c heme group can accept an electron from the heme group of the cytochrome c1 subunit of cytochrome reductase. Cytochrome c then transfers this electron to the cytochrome oxidase complex, the final protein carrier in the mitochondrial electron-transport chain.</text>
</comment>
<organism evidence="12 13">
    <name type="scientific">Symbiodinium microadriaticum</name>
    <name type="common">Dinoflagellate</name>
    <name type="synonym">Zooxanthella microadriatica</name>
    <dbReference type="NCBI Taxonomy" id="2951"/>
    <lineage>
        <taxon>Eukaryota</taxon>
        <taxon>Sar</taxon>
        <taxon>Alveolata</taxon>
        <taxon>Dinophyceae</taxon>
        <taxon>Suessiales</taxon>
        <taxon>Symbiodiniaceae</taxon>
        <taxon>Symbiodinium</taxon>
    </lineage>
</organism>
<name>A0A1Q9E834_SYMMI</name>
<evidence type="ECO:0000256" key="8">
    <source>
        <dbReference type="PROSITE-ProRule" id="PRU00433"/>
    </source>
</evidence>
<dbReference type="InterPro" id="IPR002327">
    <property type="entry name" value="Cyt_c_1A/1B"/>
</dbReference>
<keyword evidence="4 8" id="KW-0349">Heme</keyword>
<evidence type="ECO:0000256" key="9">
    <source>
        <dbReference type="RuleBase" id="RU004426"/>
    </source>
</evidence>
<dbReference type="Proteomes" id="UP000186817">
    <property type="component" value="Unassembled WGS sequence"/>
</dbReference>
<evidence type="ECO:0000256" key="6">
    <source>
        <dbReference type="ARBA" id="ARBA00022982"/>
    </source>
</evidence>
<comment type="subcellular location">
    <subcellularLocation>
        <location evidence="1">Mitochondrion intermembrane space</location>
    </subcellularLocation>
</comment>
<dbReference type="OMA" id="KARCAQC"/>
<dbReference type="Gene3D" id="1.10.760.10">
    <property type="entry name" value="Cytochrome c-like domain"/>
    <property type="match status" value="1"/>
</dbReference>